<dbReference type="GO" id="GO:0045493">
    <property type="term" value="P:xylan catabolic process"/>
    <property type="evidence" value="ECO:0007669"/>
    <property type="project" value="UniProtKB-KW"/>
</dbReference>
<dbReference type="GO" id="GO:0016798">
    <property type="term" value="F:hydrolase activity, acting on glycosyl bonds"/>
    <property type="evidence" value="ECO:0007669"/>
    <property type="project" value="UniProtKB-KW"/>
</dbReference>
<keyword evidence="3" id="KW-0378">Hydrolase</keyword>
<evidence type="ECO:0000313" key="4">
    <source>
        <dbReference type="Proteomes" id="UP001165367"/>
    </source>
</evidence>
<name>A0ABS9KLM7_9BACT</name>
<dbReference type="PANTHER" id="PTHR42767">
    <property type="entry name" value="ENDO-BETA-1,6-GALACTANASE"/>
    <property type="match status" value="1"/>
</dbReference>
<dbReference type="SUPFAM" id="SSF51445">
    <property type="entry name" value="(Trans)glycosidases"/>
    <property type="match status" value="1"/>
</dbReference>
<proteinExistence type="predicted"/>
<dbReference type="Proteomes" id="UP001165367">
    <property type="component" value="Unassembled WGS sequence"/>
</dbReference>
<gene>
    <name evidence="3" type="ORF">LZZ85_02960</name>
</gene>
<dbReference type="RefSeq" id="WP_237868446.1">
    <property type="nucleotide sequence ID" value="NZ_JAKLTR010000002.1"/>
</dbReference>
<feature type="domain" description="Endo-beta-1,6-galactanase-like" evidence="2">
    <location>
        <begin position="28"/>
        <end position="390"/>
    </location>
</feature>
<feature type="chain" id="PRO_5045601575" evidence="1">
    <location>
        <begin position="24"/>
        <end position="510"/>
    </location>
</feature>
<keyword evidence="3" id="KW-0624">Polysaccharide degradation</keyword>
<organism evidence="3 4">
    <name type="scientific">Terrimonas ginsenosidimutans</name>
    <dbReference type="NCBI Taxonomy" id="2908004"/>
    <lineage>
        <taxon>Bacteria</taxon>
        <taxon>Pseudomonadati</taxon>
        <taxon>Bacteroidota</taxon>
        <taxon>Chitinophagia</taxon>
        <taxon>Chitinophagales</taxon>
        <taxon>Chitinophagaceae</taxon>
        <taxon>Terrimonas</taxon>
    </lineage>
</organism>
<dbReference type="Gene3D" id="3.20.20.80">
    <property type="entry name" value="Glycosidases"/>
    <property type="match status" value="1"/>
</dbReference>
<keyword evidence="1" id="KW-0732">Signal</keyword>
<dbReference type="Gene3D" id="2.60.40.1180">
    <property type="entry name" value="Golgi alpha-mannosidase II"/>
    <property type="match status" value="1"/>
</dbReference>
<dbReference type="InterPro" id="IPR039743">
    <property type="entry name" value="6GAL/EXGAL"/>
</dbReference>
<dbReference type="Pfam" id="PF14587">
    <property type="entry name" value="Glyco_hydr_30_2"/>
    <property type="match status" value="1"/>
</dbReference>
<dbReference type="EMBL" id="JAKLTR010000002">
    <property type="protein sequence ID" value="MCG2613217.1"/>
    <property type="molecule type" value="Genomic_DNA"/>
</dbReference>
<dbReference type="InterPro" id="IPR039514">
    <property type="entry name" value="6GAL-like"/>
</dbReference>
<sequence length="510" mass="56266">MFRSIRFALTCFSIPCLLQAVHAQSKDVNIAIDTRRVFQTIDNFGASDAWACQFVGNWPQVKKDSIADWLFSLETKADGSPKGIGLSLWRFNLGGGSTQQGNESGIRDEWRRAESLLDANGKIDASLQAGQQWFLQAAKKRKVPEFLVFLNSPPVQFTKNKKAFSSKAGEDNLDPSAFDKAADYIVQSVKQLEKRNGIRIPYISPVNEPQWDWSDGGQEGNPASNQTVAGFARSLDAAITKQRASSKILLTESGHIKYLLKEDDKPGRGKQLQDLFTPGGRHYVGDLKNLYPAVAAHSYFSTSPFDAGIKLRKELADAVAGIKGLSYWQSEYCILGDNDGEIKGNKRDTGINAGLYVAKVMYQDLVAGNATAWQWWIAVSAYDYKDGLVYVEKNKTNGWYTDSKIMWVMGNYSRFVRPGMKRVDALSADPACLVAAFMEGKNKKLVVVLTNTGETSLNINLDALSGNGSNGKSFRKRSAYITSHSKKLQYQSAGASIALEPRSVTTIVLE</sequence>
<keyword evidence="3" id="KW-0858">Xylan degradation</keyword>
<keyword evidence="4" id="KW-1185">Reference proteome</keyword>
<comment type="caution">
    <text evidence="3">The sequence shown here is derived from an EMBL/GenBank/DDBJ whole genome shotgun (WGS) entry which is preliminary data.</text>
</comment>
<evidence type="ECO:0000256" key="1">
    <source>
        <dbReference type="SAM" id="SignalP"/>
    </source>
</evidence>
<feature type="signal peptide" evidence="1">
    <location>
        <begin position="1"/>
        <end position="23"/>
    </location>
</feature>
<protein>
    <submittedName>
        <fullName evidence="3">Xylanase</fullName>
    </submittedName>
</protein>
<evidence type="ECO:0000313" key="3">
    <source>
        <dbReference type="EMBL" id="MCG2613217.1"/>
    </source>
</evidence>
<keyword evidence="3" id="KW-0326">Glycosidase</keyword>
<keyword evidence="3" id="KW-0119">Carbohydrate metabolism</keyword>
<reference evidence="3" key="1">
    <citation type="submission" date="2022-01" db="EMBL/GenBank/DDBJ databases">
        <authorList>
            <person name="Jo J.-H."/>
            <person name="Im W.-T."/>
        </authorList>
    </citation>
    <scope>NUCLEOTIDE SEQUENCE</scope>
    <source>
        <strain evidence="3">NA20</strain>
    </source>
</reference>
<dbReference type="PANTHER" id="PTHR42767:SF1">
    <property type="entry name" value="ENDO-BETA-1,6-GALACTANASE-LIKE DOMAIN-CONTAINING PROTEIN"/>
    <property type="match status" value="1"/>
</dbReference>
<accession>A0ABS9KLM7</accession>
<dbReference type="InterPro" id="IPR017853">
    <property type="entry name" value="GH"/>
</dbReference>
<dbReference type="InterPro" id="IPR013780">
    <property type="entry name" value="Glyco_hydro_b"/>
</dbReference>
<evidence type="ECO:0000259" key="2">
    <source>
        <dbReference type="Pfam" id="PF14587"/>
    </source>
</evidence>